<sequence length="512" mass="56590">MATETVIYVSLALVLLTRIYVFISPPDFLEEHKDRRYNEYHLYRQYHLHKQYDDEPQENTKDGLAASSRRSSTAQQQLDGHGDKTNPMDVLHHPSDELVLLGMGPGARPLPLHELSARAFSELDPLGIVTSRLRSSSSSSTARENMGQQDTWGDADISTPNHLSLDTSEIHYNGSLKKFEQDSEVREAIRELQIGQRDLAKECPTMTVVWEGGRWCCLEGRTLYILRSLGWQGQVRVQVLVDKDATMLAVTEEYWRAAGMTSGLNPLATAIGDPITSMPISTLSPPSHQSELTAAPAAEQATRHQVNTSAATTSSPTVGLSLEETEEEPGIVGGAVETETVSRISVGLLVSGTKPFATTLEQDDTDGEIENMHEVESDGYVEDDEGDADEEDDAEDEDDETLSGLEKQLRSASLQSSRDPYLRRRIFLDRTIRTATATGTQGAPPSPLLLPKTNESKTWSETRQHHERKISIPEFLLPPPLHDEQVYLIIDPASSPTSKTPPRRDSGHGNDS</sequence>
<feature type="region of interest" description="Disordered" evidence="1">
    <location>
        <begin position="278"/>
        <end position="333"/>
    </location>
</feature>
<feature type="region of interest" description="Disordered" evidence="1">
    <location>
        <begin position="489"/>
        <end position="512"/>
    </location>
</feature>
<feature type="compositionally biased region" description="Polar residues" evidence="1">
    <location>
        <begin position="278"/>
        <end position="292"/>
    </location>
</feature>
<reference evidence="3" key="1">
    <citation type="submission" date="2021-07" db="EMBL/GenBank/DDBJ databases">
        <title>Draft genome of Mortierella alpina, strain LL118, isolated from an aspen leaf litter sample.</title>
        <authorList>
            <person name="Yang S."/>
            <person name="Vinatzer B.A."/>
        </authorList>
    </citation>
    <scope>NUCLEOTIDE SEQUENCE</scope>
    <source>
        <strain evidence="3">LL118</strain>
    </source>
</reference>
<accession>A0A9P8A2B2</accession>
<protein>
    <submittedName>
        <fullName evidence="3">Uncharacterized protein</fullName>
    </submittedName>
</protein>
<feature type="compositionally biased region" description="Basic and acidic residues" evidence="1">
    <location>
        <begin position="502"/>
        <end position="512"/>
    </location>
</feature>
<evidence type="ECO:0000256" key="1">
    <source>
        <dbReference type="SAM" id="MobiDB-lite"/>
    </source>
</evidence>
<feature type="compositionally biased region" description="Basic and acidic residues" evidence="1">
    <location>
        <begin position="454"/>
        <end position="464"/>
    </location>
</feature>
<organism evidence="3 4">
    <name type="scientific">Mortierella alpina</name>
    <name type="common">Oleaginous fungus</name>
    <name type="synonym">Mortierella renispora</name>
    <dbReference type="NCBI Taxonomy" id="64518"/>
    <lineage>
        <taxon>Eukaryota</taxon>
        <taxon>Fungi</taxon>
        <taxon>Fungi incertae sedis</taxon>
        <taxon>Mucoromycota</taxon>
        <taxon>Mortierellomycotina</taxon>
        <taxon>Mortierellomycetes</taxon>
        <taxon>Mortierellales</taxon>
        <taxon>Mortierellaceae</taxon>
        <taxon>Mortierella</taxon>
    </lineage>
</organism>
<keyword evidence="2" id="KW-1133">Transmembrane helix</keyword>
<comment type="caution">
    <text evidence="3">The sequence shown here is derived from an EMBL/GenBank/DDBJ whole genome shotgun (WGS) entry which is preliminary data.</text>
</comment>
<feature type="region of interest" description="Disordered" evidence="1">
    <location>
        <begin position="134"/>
        <end position="155"/>
    </location>
</feature>
<feature type="compositionally biased region" description="Acidic residues" evidence="1">
    <location>
        <begin position="377"/>
        <end position="401"/>
    </location>
</feature>
<feature type="compositionally biased region" description="Low complexity" evidence="1">
    <location>
        <begin position="65"/>
        <end position="77"/>
    </location>
</feature>
<dbReference type="AlphaFoldDB" id="A0A9P8A2B2"/>
<gene>
    <name evidence="3" type="ORF">KVV02_003882</name>
</gene>
<name>A0A9P8A2B2_MORAP</name>
<feature type="compositionally biased region" description="Polar residues" evidence="1">
    <location>
        <begin position="303"/>
        <end position="318"/>
    </location>
</feature>
<evidence type="ECO:0000256" key="2">
    <source>
        <dbReference type="SAM" id="Phobius"/>
    </source>
</evidence>
<proteinExistence type="predicted"/>
<dbReference type="EMBL" id="JAIFTL010000223">
    <property type="protein sequence ID" value="KAG9321176.1"/>
    <property type="molecule type" value="Genomic_DNA"/>
</dbReference>
<keyword evidence="2" id="KW-0472">Membrane</keyword>
<feature type="compositionally biased region" description="Basic and acidic residues" evidence="1">
    <location>
        <begin position="51"/>
        <end position="61"/>
    </location>
</feature>
<evidence type="ECO:0000313" key="3">
    <source>
        <dbReference type="EMBL" id="KAG9321176.1"/>
    </source>
</evidence>
<feature type="compositionally biased region" description="Polar residues" evidence="1">
    <location>
        <begin position="141"/>
        <end position="151"/>
    </location>
</feature>
<feature type="region of interest" description="Disordered" evidence="1">
    <location>
        <begin position="435"/>
        <end position="465"/>
    </location>
</feature>
<feature type="region of interest" description="Disordered" evidence="1">
    <location>
        <begin position="374"/>
        <end position="416"/>
    </location>
</feature>
<dbReference type="Proteomes" id="UP000717515">
    <property type="component" value="Unassembled WGS sequence"/>
</dbReference>
<feature type="transmembrane region" description="Helical" evidence="2">
    <location>
        <begin position="6"/>
        <end position="23"/>
    </location>
</feature>
<keyword evidence="2" id="KW-0812">Transmembrane</keyword>
<feature type="region of interest" description="Disordered" evidence="1">
    <location>
        <begin position="51"/>
        <end position="88"/>
    </location>
</feature>
<evidence type="ECO:0000313" key="4">
    <source>
        <dbReference type="Proteomes" id="UP000717515"/>
    </source>
</evidence>